<dbReference type="EMBL" id="QYUM01000002">
    <property type="protein sequence ID" value="RJF93703.1"/>
    <property type="molecule type" value="Genomic_DNA"/>
</dbReference>
<comment type="caution">
    <text evidence="1">The sequence shown here is derived from an EMBL/GenBank/DDBJ whole genome shotgun (WGS) entry which is preliminary data.</text>
</comment>
<dbReference type="AlphaFoldDB" id="A0A418WR31"/>
<evidence type="ECO:0008006" key="3">
    <source>
        <dbReference type="Google" id="ProtNLM"/>
    </source>
</evidence>
<dbReference type="RefSeq" id="WP_119760096.1">
    <property type="nucleotide sequence ID" value="NZ_QYUM01000002.1"/>
</dbReference>
<name>A0A418WR31_9SPHN</name>
<dbReference type="Proteomes" id="UP000286100">
    <property type="component" value="Unassembled WGS sequence"/>
</dbReference>
<accession>A0A418WR31</accession>
<protein>
    <recommendedName>
        <fullName evidence="3">DUF5678 domain-containing protein</fullName>
    </recommendedName>
</protein>
<evidence type="ECO:0000313" key="2">
    <source>
        <dbReference type="Proteomes" id="UP000286100"/>
    </source>
</evidence>
<proteinExistence type="predicted"/>
<sequence>MDRQAQAREVDANYDFFQRHLASILRNHRHQYVLIRNQRLIDYFDDVGDAYRAGLKRFADGIFSIQEVTDEPVDLGIFSHAGN</sequence>
<reference evidence="1 2" key="1">
    <citation type="submission" date="2018-09" db="EMBL/GenBank/DDBJ databases">
        <authorList>
            <person name="Zhu H."/>
        </authorList>
    </citation>
    <scope>NUCLEOTIDE SEQUENCE [LARGE SCALE GENOMIC DNA]</scope>
    <source>
        <strain evidence="1 2">K2R01-6</strain>
    </source>
</reference>
<keyword evidence="2" id="KW-1185">Reference proteome</keyword>
<dbReference type="OrthoDB" id="7450573at2"/>
<gene>
    <name evidence="1" type="ORF">D3876_05235</name>
</gene>
<organism evidence="1 2">
    <name type="scientific">Sphingomonas cavernae</name>
    <dbReference type="NCBI Taxonomy" id="2320861"/>
    <lineage>
        <taxon>Bacteria</taxon>
        <taxon>Pseudomonadati</taxon>
        <taxon>Pseudomonadota</taxon>
        <taxon>Alphaproteobacteria</taxon>
        <taxon>Sphingomonadales</taxon>
        <taxon>Sphingomonadaceae</taxon>
        <taxon>Sphingomonas</taxon>
    </lineage>
</organism>
<evidence type="ECO:0000313" key="1">
    <source>
        <dbReference type="EMBL" id="RJF93703.1"/>
    </source>
</evidence>